<feature type="compositionally biased region" description="Polar residues" evidence="4">
    <location>
        <begin position="11"/>
        <end position="28"/>
    </location>
</feature>
<proteinExistence type="predicted"/>
<evidence type="ECO:0000313" key="7">
    <source>
        <dbReference type="Proteomes" id="UP001391051"/>
    </source>
</evidence>
<evidence type="ECO:0000256" key="2">
    <source>
        <dbReference type="ARBA" id="ARBA00022723"/>
    </source>
</evidence>
<evidence type="ECO:0000259" key="5">
    <source>
        <dbReference type="PROSITE" id="PS50048"/>
    </source>
</evidence>
<dbReference type="RefSeq" id="XP_066698006.1">
    <property type="nucleotide sequence ID" value="XM_066845608.1"/>
</dbReference>
<keyword evidence="2" id="KW-0479">Metal-binding</keyword>
<dbReference type="CDD" id="cd12148">
    <property type="entry name" value="fungal_TF_MHR"/>
    <property type="match status" value="1"/>
</dbReference>
<sequence length="893" mass="97485">MPDAESAVEDGNTSDVKPHGSRSSSANNHADHHDSSNGSAANEAGSKPPPRKRRRIVISCTECHRRKQKCDRKLPCTNCTSRGKGIVGPHSVRFFFLRPLSTSIDLHLSLRSCRYETGTPLAKDQDRAKTANGHHISNIPGQGSPAENMPMKAADFGYAQNGASTLGFLQKIEGASGQPLTGITTETQEGDHFASRERYKSLIRHLPARMFVEQLISIYFKEFNTMYYALDEIMFNEQVAAWYNLPYNVLSTAGPQAIEPSLRSLPALVFQVLATALLAIPTEADETFSSLKYAGNMTFEDIAIEYSETGMALLSLLGKRQMTMSTVLAGWMRAGFLKYTGQVTEAWHQVGTAVRDAQEIGLHRDQFDPIPNPNDSTEKSLEAMWEAEHRRRLWMILVVWDLHTGAVLGRPTSVDYRPLKRSLPIDAQIPKDRRKTPIYPRGEDDPPTPLTRALWTFEIMKPLREILDLEKEGPFPKDFSKVEKIHQDLLDLQARMPAALRLDNPDTRYDDLPECWWLKMMRPTLPQTLSFNFMALHRPYIFTRASSRYEALKASLAMLEAQRYQFAALSPHQYKTFSLFFGTFDAIVMVASIYILFPKEHPELLSSALQHFQWGVLRFETMAARNRLAHAALSVLNAIYIRLKKAMGHGFLDGTCPASFTCPQNDPELQAICARMNRSKTSEMANTPASSSVAASSEPTTAPSVSNSSSYQSNHPSVPSTAGSVSTASGHYPSSSDYTAAAAPTNTMANTDPALFSQDSSAAAAAAATASSDWPFPTDFDFSSLPPMYPMGDVAYNDLQGFRDDGSGVSGAGAVPGITAGVGAGGAHGGGMWGATASNPGTAMDGVAGSDEAVAAAAAMAGMGAGADEVPWQFGGDFGNDTIWNLLNQFPPY</sequence>
<feature type="region of interest" description="Disordered" evidence="4">
    <location>
        <begin position="683"/>
        <end position="735"/>
    </location>
</feature>
<dbReference type="CDD" id="cd00067">
    <property type="entry name" value="GAL4"/>
    <property type="match status" value="1"/>
</dbReference>
<comment type="subcellular location">
    <subcellularLocation>
        <location evidence="1">Nucleus</location>
    </subcellularLocation>
</comment>
<dbReference type="Gene3D" id="4.10.240.10">
    <property type="entry name" value="Zn(2)-C6 fungal-type DNA-binding domain"/>
    <property type="match status" value="1"/>
</dbReference>
<dbReference type="Proteomes" id="UP001391051">
    <property type="component" value="Unassembled WGS sequence"/>
</dbReference>
<evidence type="ECO:0000256" key="3">
    <source>
        <dbReference type="ARBA" id="ARBA00023242"/>
    </source>
</evidence>
<evidence type="ECO:0000256" key="1">
    <source>
        <dbReference type="ARBA" id="ARBA00004123"/>
    </source>
</evidence>
<keyword evidence="3" id="KW-0539">Nucleus</keyword>
<name>A0ABR1Q7J4_9PEZI</name>
<evidence type="ECO:0000256" key="4">
    <source>
        <dbReference type="SAM" id="MobiDB-lite"/>
    </source>
</evidence>
<accession>A0ABR1Q7J4</accession>
<dbReference type="InterPro" id="IPR007219">
    <property type="entry name" value="XnlR_reg_dom"/>
</dbReference>
<feature type="domain" description="Zn(2)-C6 fungal-type" evidence="5">
    <location>
        <begin position="59"/>
        <end position="83"/>
    </location>
</feature>
<dbReference type="InterPro" id="IPR050613">
    <property type="entry name" value="Sec_Metabolite_Reg"/>
</dbReference>
<dbReference type="PROSITE" id="PS50048">
    <property type="entry name" value="ZN2_CY6_FUNGAL_2"/>
    <property type="match status" value="1"/>
</dbReference>
<comment type="caution">
    <text evidence="6">The sequence shown here is derived from an EMBL/GenBank/DDBJ whole genome shotgun (WGS) entry which is preliminary data.</text>
</comment>
<feature type="region of interest" description="Disordered" evidence="4">
    <location>
        <begin position="1"/>
        <end position="53"/>
    </location>
</feature>
<dbReference type="Pfam" id="PF00172">
    <property type="entry name" value="Zn_clus"/>
    <property type="match status" value="1"/>
</dbReference>
<feature type="compositionally biased region" description="Low complexity" evidence="4">
    <location>
        <begin position="36"/>
        <end position="46"/>
    </location>
</feature>
<keyword evidence="7" id="KW-1185">Reference proteome</keyword>
<dbReference type="InterPro" id="IPR001138">
    <property type="entry name" value="Zn2Cys6_DnaBD"/>
</dbReference>
<dbReference type="SMART" id="SM00066">
    <property type="entry name" value="GAL4"/>
    <property type="match status" value="1"/>
</dbReference>
<evidence type="ECO:0000313" key="6">
    <source>
        <dbReference type="EMBL" id="KAK7948500.1"/>
    </source>
</evidence>
<feature type="compositionally biased region" description="Low complexity" evidence="4">
    <location>
        <begin position="687"/>
        <end position="720"/>
    </location>
</feature>
<dbReference type="Pfam" id="PF04082">
    <property type="entry name" value="Fungal_trans"/>
    <property type="match status" value="1"/>
</dbReference>
<dbReference type="GeneID" id="92078670"/>
<organism evidence="6 7">
    <name type="scientific">Apiospora aurea</name>
    <dbReference type="NCBI Taxonomy" id="335848"/>
    <lineage>
        <taxon>Eukaryota</taxon>
        <taxon>Fungi</taxon>
        <taxon>Dikarya</taxon>
        <taxon>Ascomycota</taxon>
        <taxon>Pezizomycotina</taxon>
        <taxon>Sordariomycetes</taxon>
        <taxon>Xylariomycetidae</taxon>
        <taxon>Amphisphaeriales</taxon>
        <taxon>Apiosporaceae</taxon>
        <taxon>Apiospora</taxon>
    </lineage>
</organism>
<feature type="compositionally biased region" description="Polar residues" evidence="4">
    <location>
        <begin position="721"/>
        <end position="735"/>
    </location>
</feature>
<dbReference type="EMBL" id="JAQQWE010000006">
    <property type="protein sequence ID" value="KAK7948500.1"/>
    <property type="molecule type" value="Genomic_DNA"/>
</dbReference>
<dbReference type="SUPFAM" id="SSF57701">
    <property type="entry name" value="Zn2/Cys6 DNA-binding domain"/>
    <property type="match status" value="1"/>
</dbReference>
<dbReference type="SMART" id="SM00906">
    <property type="entry name" value="Fungal_trans"/>
    <property type="match status" value="1"/>
</dbReference>
<dbReference type="PANTHER" id="PTHR31001">
    <property type="entry name" value="UNCHARACTERIZED TRANSCRIPTIONAL REGULATORY PROTEIN"/>
    <property type="match status" value="1"/>
</dbReference>
<gene>
    <name evidence="6" type="ORF">PG986_009386</name>
</gene>
<dbReference type="PANTHER" id="PTHR31001:SF87">
    <property type="entry name" value="COL-21"/>
    <property type="match status" value="1"/>
</dbReference>
<dbReference type="InterPro" id="IPR036864">
    <property type="entry name" value="Zn2-C6_fun-type_DNA-bd_sf"/>
</dbReference>
<reference evidence="6 7" key="1">
    <citation type="submission" date="2023-01" db="EMBL/GenBank/DDBJ databases">
        <title>Analysis of 21 Apiospora genomes using comparative genomics revels a genus with tremendous synthesis potential of carbohydrate active enzymes and secondary metabolites.</title>
        <authorList>
            <person name="Sorensen T."/>
        </authorList>
    </citation>
    <scope>NUCLEOTIDE SEQUENCE [LARGE SCALE GENOMIC DNA]</scope>
    <source>
        <strain evidence="6 7">CBS 24483</strain>
    </source>
</reference>
<protein>
    <submittedName>
        <fullName evidence="6">Fungal specific transcription factor domain-containing protein</fullName>
    </submittedName>
</protein>